<feature type="domain" description="Rv2175c C-terminal" evidence="1">
    <location>
        <begin position="66"/>
        <end position="113"/>
    </location>
</feature>
<dbReference type="Pfam" id="PF18367">
    <property type="entry name" value="Rv2175c_C"/>
    <property type="match status" value="1"/>
</dbReference>
<feature type="domain" description="DNA-binding protein Rv2175c wHTH" evidence="2">
    <location>
        <begin position="10"/>
        <end position="44"/>
    </location>
</feature>
<protein>
    <submittedName>
        <fullName evidence="3">DNA-binding protein</fullName>
    </submittedName>
</protein>
<dbReference type="EMBL" id="CP070228">
    <property type="protein sequence ID" value="QRV02866.1"/>
    <property type="molecule type" value="Genomic_DNA"/>
</dbReference>
<proteinExistence type="predicted"/>
<organism evidence="3 4">
    <name type="scientific">Arcanobacterium phocisimile</name>
    <dbReference type="NCBI Taxonomy" id="1302235"/>
    <lineage>
        <taxon>Bacteria</taxon>
        <taxon>Bacillati</taxon>
        <taxon>Actinomycetota</taxon>
        <taxon>Actinomycetes</taxon>
        <taxon>Actinomycetales</taxon>
        <taxon>Actinomycetaceae</taxon>
        <taxon>Arcanobacterium</taxon>
    </lineage>
</organism>
<keyword evidence="3" id="KW-0238">DNA-binding</keyword>
<name>A0ABX7IIQ2_9ACTO</name>
<dbReference type="InterPro" id="IPR048576">
    <property type="entry name" value="Rv2175c_wHTH"/>
</dbReference>
<dbReference type="RefSeq" id="WP_204425511.1">
    <property type="nucleotide sequence ID" value="NZ_CP070228.1"/>
</dbReference>
<reference evidence="3 4" key="1">
    <citation type="submission" date="2021-02" db="EMBL/GenBank/DDBJ databases">
        <title>Complete Genome Sequence of Arcanobacterium phocisimile strain DSM 26142T from a harbour seal.</title>
        <authorList>
            <person name="Borowiak M."/>
            <person name="Alssahen M."/>
            <person name="Malorny B."/>
            <person name="Laemmler C."/>
            <person name="Siebert U."/>
            <person name="Ploetz M."/>
            <person name="Abdulmawjood A."/>
        </authorList>
    </citation>
    <scope>NUCLEOTIDE SEQUENCE [LARGE SCALE GENOMIC DNA]</scope>
    <source>
        <strain evidence="3 4">DSM 26142</strain>
    </source>
</reference>
<accession>A0ABX7IIQ2</accession>
<gene>
    <name evidence="3" type="ORF">JTE88_03850</name>
</gene>
<keyword evidence="4" id="KW-1185">Reference proteome</keyword>
<evidence type="ECO:0000313" key="4">
    <source>
        <dbReference type="Proteomes" id="UP000602653"/>
    </source>
</evidence>
<dbReference type="Pfam" id="PF21531">
    <property type="entry name" value="Rv2175c_wHTH"/>
    <property type="match status" value="1"/>
</dbReference>
<evidence type="ECO:0000259" key="1">
    <source>
        <dbReference type="Pfam" id="PF18367"/>
    </source>
</evidence>
<evidence type="ECO:0000259" key="2">
    <source>
        <dbReference type="Pfam" id="PF21531"/>
    </source>
</evidence>
<evidence type="ECO:0000313" key="3">
    <source>
        <dbReference type="EMBL" id="QRV02866.1"/>
    </source>
</evidence>
<dbReference type="GO" id="GO:0003677">
    <property type="term" value="F:DNA binding"/>
    <property type="evidence" value="ECO:0007669"/>
    <property type="project" value="UniProtKB-KW"/>
</dbReference>
<dbReference type="Proteomes" id="UP000602653">
    <property type="component" value="Chromosome"/>
</dbReference>
<dbReference type="InterPro" id="IPR041098">
    <property type="entry name" value="Rv2175c_C"/>
</dbReference>
<sequence>MINDNGGNMWLSIPEVAELLDVRQRDIRSAISDNQMLAVRRGENHAWAVHRQQLVFDEIGATLLPSLPGTLTSLHDAGFDNEEALAWLTAHNDELGMTPFDALHAGNIHAVRRAILMLAF</sequence>